<feature type="chain" id="PRO_5015185588" evidence="1">
    <location>
        <begin position="27"/>
        <end position="73"/>
    </location>
</feature>
<accession>A0A2P4Q2H9</accession>
<name>A0A2P4Q2H9_RHIID</name>
<comment type="caution">
    <text evidence="2">The sequence shown here is derived from an EMBL/GenBank/DDBJ whole genome shotgun (WGS) entry which is preliminary data.</text>
</comment>
<keyword evidence="3" id="KW-1185">Reference proteome</keyword>
<evidence type="ECO:0000313" key="2">
    <source>
        <dbReference type="EMBL" id="POG71792.1"/>
    </source>
</evidence>
<keyword evidence="1" id="KW-0732">Signal</keyword>
<sequence length="73" mass="8149">MVLEFCRIKVLLHVHILAAVPSSSNSYMYPGLTKVCYDILKLKRQKASSSKQLVTQVGNNSASIDIRTLNVKQ</sequence>
<feature type="signal peptide" evidence="1">
    <location>
        <begin position="1"/>
        <end position="26"/>
    </location>
</feature>
<evidence type="ECO:0000256" key="1">
    <source>
        <dbReference type="SAM" id="SignalP"/>
    </source>
</evidence>
<gene>
    <name evidence="2" type="ORF">GLOIN_2v1602801</name>
</gene>
<reference evidence="2 3" key="2">
    <citation type="journal article" date="2018" name="New Phytol.">
        <title>High intraspecific genome diversity in the model arbuscular mycorrhizal symbiont Rhizophagus irregularis.</title>
        <authorList>
            <person name="Chen E.C.H."/>
            <person name="Morin E."/>
            <person name="Beaudet D."/>
            <person name="Noel J."/>
            <person name="Yildirir G."/>
            <person name="Ndikumana S."/>
            <person name="Charron P."/>
            <person name="St-Onge C."/>
            <person name="Giorgi J."/>
            <person name="Kruger M."/>
            <person name="Marton T."/>
            <person name="Ropars J."/>
            <person name="Grigoriev I.V."/>
            <person name="Hainaut M."/>
            <person name="Henrissat B."/>
            <person name="Roux C."/>
            <person name="Martin F."/>
            <person name="Corradi N."/>
        </authorList>
    </citation>
    <scope>NUCLEOTIDE SEQUENCE [LARGE SCALE GENOMIC DNA]</scope>
    <source>
        <strain evidence="2 3">DAOM 197198</strain>
    </source>
</reference>
<protein>
    <submittedName>
        <fullName evidence="2">Uncharacterized protein</fullName>
    </submittedName>
</protein>
<feature type="non-terminal residue" evidence="2">
    <location>
        <position position="73"/>
    </location>
</feature>
<proteinExistence type="predicted"/>
<dbReference type="Proteomes" id="UP000018888">
    <property type="component" value="Unassembled WGS sequence"/>
</dbReference>
<reference evidence="2 3" key="1">
    <citation type="journal article" date="2013" name="Proc. Natl. Acad. Sci. U.S.A.">
        <title>Genome of an arbuscular mycorrhizal fungus provides insight into the oldest plant symbiosis.</title>
        <authorList>
            <person name="Tisserant E."/>
            <person name="Malbreil M."/>
            <person name="Kuo A."/>
            <person name="Kohler A."/>
            <person name="Symeonidi A."/>
            <person name="Balestrini R."/>
            <person name="Charron P."/>
            <person name="Duensing N."/>
            <person name="Frei Dit Frey N."/>
            <person name="Gianinazzi-Pearson V."/>
            <person name="Gilbert L.B."/>
            <person name="Handa Y."/>
            <person name="Herr J.R."/>
            <person name="Hijri M."/>
            <person name="Koul R."/>
            <person name="Kawaguchi M."/>
            <person name="Krajinski F."/>
            <person name="Lammers P.J."/>
            <person name="Masclaux F.G."/>
            <person name="Murat C."/>
            <person name="Morin E."/>
            <person name="Ndikumana S."/>
            <person name="Pagni M."/>
            <person name="Petitpierre D."/>
            <person name="Requena N."/>
            <person name="Rosikiewicz P."/>
            <person name="Riley R."/>
            <person name="Saito K."/>
            <person name="San Clemente H."/>
            <person name="Shapiro H."/>
            <person name="van Tuinen D."/>
            <person name="Becard G."/>
            <person name="Bonfante P."/>
            <person name="Paszkowski U."/>
            <person name="Shachar-Hill Y.Y."/>
            <person name="Tuskan G.A."/>
            <person name="Young P.W."/>
            <person name="Sanders I.R."/>
            <person name="Henrissat B."/>
            <person name="Rensing S.A."/>
            <person name="Grigoriev I.V."/>
            <person name="Corradi N."/>
            <person name="Roux C."/>
            <person name="Martin F."/>
        </authorList>
    </citation>
    <scope>NUCLEOTIDE SEQUENCE [LARGE SCALE GENOMIC DNA]</scope>
    <source>
        <strain evidence="2 3">DAOM 197198</strain>
    </source>
</reference>
<organism evidence="2 3">
    <name type="scientific">Rhizophagus irregularis (strain DAOM 181602 / DAOM 197198 / MUCL 43194)</name>
    <name type="common">Arbuscular mycorrhizal fungus</name>
    <name type="synonym">Glomus intraradices</name>
    <dbReference type="NCBI Taxonomy" id="747089"/>
    <lineage>
        <taxon>Eukaryota</taxon>
        <taxon>Fungi</taxon>
        <taxon>Fungi incertae sedis</taxon>
        <taxon>Mucoromycota</taxon>
        <taxon>Glomeromycotina</taxon>
        <taxon>Glomeromycetes</taxon>
        <taxon>Glomerales</taxon>
        <taxon>Glomeraceae</taxon>
        <taxon>Rhizophagus</taxon>
    </lineage>
</organism>
<dbReference type="EMBL" id="AUPC02000104">
    <property type="protein sequence ID" value="POG71792.1"/>
    <property type="molecule type" value="Genomic_DNA"/>
</dbReference>
<evidence type="ECO:0000313" key="3">
    <source>
        <dbReference type="Proteomes" id="UP000018888"/>
    </source>
</evidence>
<dbReference type="AlphaFoldDB" id="A0A2P4Q2H9"/>